<evidence type="ECO:0000313" key="4">
    <source>
        <dbReference type="Proteomes" id="UP000179807"/>
    </source>
</evidence>
<accession>A0A1J4JBG7</accession>
<dbReference type="Pfam" id="PF02383">
    <property type="entry name" value="Syja_N"/>
    <property type="match status" value="1"/>
</dbReference>
<dbReference type="EMBL" id="MLAK01001291">
    <property type="protein sequence ID" value="OHS94781.1"/>
    <property type="molecule type" value="Genomic_DNA"/>
</dbReference>
<dbReference type="PANTHER" id="PTHR46817:SF1">
    <property type="entry name" value="SAC DOMAIN-CONTAINING PROTEIN"/>
    <property type="match status" value="1"/>
</dbReference>
<dbReference type="OrthoDB" id="405996at2759"/>
<dbReference type="AlphaFoldDB" id="A0A1J4JBG7"/>
<sequence length="1195" mass="135713">MFLIYISYNIIFITKKILRYSYICKPPNYMNLNPSSYVAVYDVSEFALIILVIKPKSEVSYLFTIHKLSGALDFSGIKNNSIFDSRVEAEMYIANSYNILSPKYTGIALIGYAHTGSKLSIILVTEAVPVAYFMNQHVIFQIKASKNITLDIPLFPPEILGNEISQNLMNQIETFPLAELHMWCETKDITSPIGFTKYQKEKKQTIETTKENIKNEKNNENENTNENEKEIPKNEFVWNDYLASPFAAYGQRDACITLLEGTAISQIMMINNEPIRFSIITVRSSAHAGTRYHTRGLNSEAFPANEVQCEIIIENSKGEARSHFWRRGTVPVQWRTVQSKALPTASLEVENNCDENTPLYFKRLREEYSFYKHQNENPKETCKQDPKIVCVNLLHNNESNSEFKLCTAYKKAVSSEKNVSYFEFDWHHNKKELGLNKCIETYWGYIFKTLNIPKFTLSKIEKDVDKCSKIIPNSLLFANDSELNSIPFITIQRQDSFIRVNCMDSLDRTNVGCFFYCVYSLIHNFNRTESIPTYDQLMSLEEELRVFLANAFIAIGDTVSFLYTNTPACMTTTFSQLAGIENKTASDSSIAMQRRYQNFLKDKTRQKSIDSFLGLKFEKHSDLFCVSTFPASFLHPLPGNCSPDNSKLDGILSYKPSTMTFNIGGNSKTIQTIIYLSHPSYIHSLVINIVPPFSPSMVSIDSGLLISNLNNLCSNFAIPKITSPSPCIIRIPPDYCNGNNNLSRILRLTFSTSCNDSKMTISNIFVFGTIKTENPSFTIQKQIYNNLVEVNNDEKWPRISDTSSLKTSIARLKDLSPDSIISVELTRLHHCHSKLETASLLAANGFDPFEYSFNKFRGLMKNVVNSNNSIPENNTNNMGNNNIPVITKTCSICNTQSTIINTIQESSFLFDDLSSNLNADNTLHVLCKCCFDKYNNLTNGLLNVKRFYNGFWKLHDQTETDFHNLYLECANNTLISNINSFPLTSFILCEDPEQNLILTDKGGRVESPSHFQIAFGAKCLINTMTIDGNENCNVTIQSTTGGKQINAKNGKINIDIIDHVFTVFVNDGILNKLKFDVTPNVRQLENEYEAGTWKFTELLIAKKIFVSSESSFIFKLTKPTPVSGLLFEKMNGINSIIVLFFDGNNEKSSGYEFYHLPFGIHDFSIYFQTKRTTQSVKIIFYDADPAFQLSKIGIF</sequence>
<feature type="domain" description="SAC" evidence="2">
    <location>
        <begin position="214"/>
        <end position="565"/>
    </location>
</feature>
<dbReference type="PROSITE" id="PS50275">
    <property type="entry name" value="SAC"/>
    <property type="match status" value="1"/>
</dbReference>
<dbReference type="VEuPathDB" id="TrichDB:TRFO_39053"/>
<feature type="region of interest" description="Disordered" evidence="1">
    <location>
        <begin position="210"/>
        <end position="229"/>
    </location>
</feature>
<dbReference type="GeneID" id="94847118"/>
<reference evidence="3" key="1">
    <citation type="submission" date="2016-10" db="EMBL/GenBank/DDBJ databases">
        <authorList>
            <person name="Benchimol M."/>
            <person name="Almeida L.G."/>
            <person name="Vasconcelos A.T."/>
            <person name="Perreira-Neves A."/>
            <person name="Rosa I.A."/>
            <person name="Tasca T."/>
            <person name="Bogo M.R."/>
            <person name="de Souza W."/>
        </authorList>
    </citation>
    <scope>NUCLEOTIDE SEQUENCE [LARGE SCALE GENOMIC DNA]</scope>
    <source>
        <strain evidence="3">K</strain>
    </source>
</reference>
<evidence type="ECO:0000259" key="2">
    <source>
        <dbReference type="PROSITE" id="PS50275"/>
    </source>
</evidence>
<dbReference type="Proteomes" id="UP000179807">
    <property type="component" value="Unassembled WGS sequence"/>
</dbReference>
<keyword evidence="4" id="KW-1185">Reference proteome</keyword>
<comment type="caution">
    <text evidence="3">The sequence shown here is derived from an EMBL/GenBank/DDBJ whole genome shotgun (WGS) entry which is preliminary data.</text>
</comment>
<dbReference type="InterPro" id="IPR002013">
    <property type="entry name" value="SAC_dom"/>
</dbReference>
<protein>
    <submittedName>
        <fullName evidence="3">SacI like proteiny domain containing protein</fullName>
    </submittedName>
</protein>
<evidence type="ECO:0000313" key="3">
    <source>
        <dbReference type="EMBL" id="OHS94781.1"/>
    </source>
</evidence>
<organism evidence="3 4">
    <name type="scientific">Tritrichomonas foetus</name>
    <dbReference type="NCBI Taxonomy" id="1144522"/>
    <lineage>
        <taxon>Eukaryota</taxon>
        <taxon>Metamonada</taxon>
        <taxon>Parabasalia</taxon>
        <taxon>Tritrichomonadida</taxon>
        <taxon>Tritrichomonadidae</taxon>
        <taxon>Tritrichomonas</taxon>
    </lineage>
</organism>
<dbReference type="GO" id="GO:0016791">
    <property type="term" value="F:phosphatase activity"/>
    <property type="evidence" value="ECO:0007669"/>
    <property type="project" value="InterPro"/>
</dbReference>
<evidence type="ECO:0000256" key="1">
    <source>
        <dbReference type="SAM" id="MobiDB-lite"/>
    </source>
</evidence>
<dbReference type="PANTHER" id="PTHR46817">
    <property type="entry name" value="PHOSPHOINOSITIDE PHOSPHATASE SAC9-RELATED"/>
    <property type="match status" value="1"/>
</dbReference>
<dbReference type="RefSeq" id="XP_068347918.1">
    <property type="nucleotide sequence ID" value="XM_068512414.1"/>
</dbReference>
<name>A0A1J4JBG7_9EUKA</name>
<proteinExistence type="predicted"/>
<gene>
    <name evidence="3" type="ORF">TRFO_39053</name>
</gene>